<dbReference type="EMBL" id="PGVE01000028">
    <property type="protein sequence ID" value="PLS07212.1"/>
    <property type="molecule type" value="Genomic_DNA"/>
</dbReference>
<sequence>MSVHKAITEHVNKQNKKINNFFKLDQLREMYIDEAVTLCKAGKPFTTEKINEITNQINDLARQGIIPSRKLVTVDMVREYTLKDA</sequence>
<name>A0A2N5HNV7_9BACI</name>
<keyword evidence="2" id="KW-1185">Reference proteome</keyword>
<gene>
    <name evidence="1" type="ORF">CVD27_05905</name>
</gene>
<dbReference type="RefSeq" id="WP_101646953.1">
    <property type="nucleotide sequence ID" value="NZ_PGVE01000028.1"/>
</dbReference>
<dbReference type="OrthoDB" id="2679622at2"/>
<dbReference type="InterPro" id="IPR019688">
    <property type="entry name" value="DUF2533"/>
</dbReference>
<evidence type="ECO:0000313" key="2">
    <source>
        <dbReference type="Proteomes" id="UP000234950"/>
    </source>
</evidence>
<proteinExistence type="predicted"/>
<evidence type="ECO:0000313" key="1">
    <source>
        <dbReference type="EMBL" id="PLS07212.1"/>
    </source>
</evidence>
<organism evidence="1 2">
    <name type="scientific">Neobacillus cucumis</name>
    <dbReference type="NCBI Taxonomy" id="1740721"/>
    <lineage>
        <taxon>Bacteria</taxon>
        <taxon>Bacillati</taxon>
        <taxon>Bacillota</taxon>
        <taxon>Bacilli</taxon>
        <taxon>Bacillales</taxon>
        <taxon>Bacillaceae</taxon>
        <taxon>Neobacillus</taxon>
    </lineage>
</organism>
<protein>
    <submittedName>
        <fullName evidence="1">DUF2533 domain-containing protein</fullName>
    </submittedName>
</protein>
<reference evidence="1 2" key="1">
    <citation type="submission" date="2017-11" db="EMBL/GenBank/DDBJ databases">
        <title>Comparitive Functional Genomics of Dry Heat Resistant strains isolated from the Viking Spacecraft.</title>
        <authorList>
            <person name="Seuylemezian A."/>
            <person name="Cooper K."/>
            <person name="Vaishampayan P."/>
        </authorList>
    </citation>
    <scope>NUCLEOTIDE SEQUENCE [LARGE SCALE GENOMIC DNA]</scope>
    <source>
        <strain evidence="1 2">V32-6</strain>
    </source>
</reference>
<accession>A0A2N5HNV7</accession>
<dbReference type="Proteomes" id="UP000234950">
    <property type="component" value="Unassembled WGS sequence"/>
</dbReference>
<dbReference type="AlphaFoldDB" id="A0A2N5HNV7"/>
<dbReference type="Pfam" id="PF10752">
    <property type="entry name" value="DUF2533"/>
    <property type="match status" value="1"/>
</dbReference>
<comment type="caution">
    <text evidence="1">The sequence shown here is derived from an EMBL/GenBank/DDBJ whole genome shotgun (WGS) entry which is preliminary data.</text>
</comment>